<feature type="transmembrane region" description="Helical" evidence="7">
    <location>
        <begin position="171"/>
        <end position="192"/>
    </location>
</feature>
<evidence type="ECO:0000259" key="8">
    <source>
        <dbReference type="Pfam" id="PF01490"/>
    </source>
</evidence>
<protein>
    <recommendedName>
        <fullName evidence="8">Amino acid transporter transmembrane domain-containing protein</fullName>
    </recommendedName>
</protein>
<feature type="transmembrane region" description="Helical" evidence="7">
    <location>
        <begin position="204"/>
        <end position="224"/>
    </location>
</feature>
<dbReference type="GO" id="GO:0016020">
    <property type="term" value="C:membrane"/>
    <property type="evidence" value="ECO:0007669"/>
    <property type="project" value="UniProtKB-SubCell"/>
</dbReference>
<feature type="transmembrane region" description="Helical" evidence="7">
    <location>
        <begin position="80"/>
        <end position="102"/>
    </location>
</feature>
<gene>
    <name evidence="9" type="ORF">KP509_37G014800</name>
</gene>
<keyword evidence="3 7" id="KW-0812">Transmembrane</keyword>
<feature type="transmembrane region" description="Helical" evidence="7">
    <location>
        <begin position="337"/>
        <end position="358"/>
    </location>
</feature>
<dbReference type="PANTHER" id="PTHR48017">
    <property type="entry name" value="OS05G0424000 PROTEIN-RELATED"/>
    <property type="match status" value="1"/>
</dbReference>
<evidence type="ECO:0000256" key="7">
    <source>
        <dbReference type="SAM" id="Phobius"/>
    </source>
</evidence>
<keyword evidence="10" id="KW-1185">Reference proteome</keyword>
<name>A0A8T2Q6D4_CERRI</name>
<evidence type="ECO:0000256" key="6">
    <source>
        <dbReference type="ARBA" id="ARBA00023136"/>
    </source>
</evidence>
<evidence type="ECO:0000256" key="2">
    <source>
        <dbReference type="ARBA" id="ARBA00022448"/>
    </source>
</evidence>
<keyword evidence="4" id="KW-0029">Amino-acid transport</keyword>
<feature type="transmembrane region" description="Helical" evidence="7">
    <location>
        <begin position="268"/>
        <end position="292"/>
    </location>
</feature>
<evidence type="ECO:0000256" key="1">
    <source>
        <dbReference type="ARBA" id="ARBA00004370"/>
    </source>
</evidence>
<dbReference type="EMBL" id="CM035442">
    <property type="protein sequence ID" value="KAH7279324.1"/>
    <property type="molecule type" value="Genomic_DNA"/>
</dbReference>
<keyword evidence="2" id="KW-0813">Transport</keyword>
<comment type="subcellular location">
    <subcellularLocation>
        <location evidence="1">Membrane</location>
    </subcellularLocation>
</comment>
<keyword evidence="6 7" id="KW-0472">Membrane</keyword>
<dbReference type="GO" id="GO:0006865">
    <property type="term" value="P:amino acid transport"/>
    <property type="evidence" value="ECO:0007669"/>
    <property type="project" value="UniProtKB-KW"/>
</dbReference>
<accession>A0A8T2Q6D4</accession>
<keyword evidence="5 7" id="KW-1133">Transmembrane helix</keyword>
<proteinExistence type="predicted"/>
<feature type="transmembrane region" description="Helical" evidence="7">
    <location>
        <begin position="13"/>
        <end position="35"/>
    </location>
</feature>
<evidence type="ECO:0000313" key="10">
    <source>
        <dbReference type="Proteomes" id="UP000825935"/>
    </source>
</evidence>
<evidence type="ECO:0000256" key="4">
    <source>
        <dbReference type="ARBA" id="ARBA00022970"/>
    </source>
</evidence>
<evidence type="ECO:0000313" key="9">
    <source>
        <dbReference type="EMBL" id="KAH7279324.1"/>
    </source>
</evidence>
<dbReference type="InterPro" id="IPR013057">
    <property type="entry name" value="AA_transpt_TM"/>
</dbReference>
<feature type="transmembrane region" description="Helical" evidence="7">
    <location>
        <begin position="131"/>
        <end position="151"/>
    </location>
</feature>
<sequence>MYTGVKHAKFCSLWQYVFLVGVTIGYMVTSSVSMMNIARTMCFQKNREVSQCDTPISTFMIIFGGAQVALSQIPTFSKTWWLSILASTMTMTYCSLGVVLGMKKIIHEGVNLEHGSGERFFSDKKLSFDTLWPIFQAIGNIALGYTCIILIEIQDTIKYPFEVITMKKANTTGVSITTCLYVFIACMGYGAFGSDAPGNLLEGFSFIDTYWLIGFANFCVILQLVGACQVYAQVIFAITEEWILGHFPKSKLLHKSFSITLWNGRHALNFNLFLLLWRTTYVVSLTIVSILLPFFTSILGVLGALGFWPLTVYFPVEMHLTQSKAQRWTKTWIIFEGVSMFCFFVSILALVGSIAGIIDSLKV</sequence>
<reference evidence="9" key="1">
    <citation type="submission" date="2021-08" db="EMBL/GenBank/DDBJ databases">
        <title>WGS assembly of Ceratopteris richardii.</title>
        <authorList>
            <person name="Marchant D.B."/>
            <person name="Chen G."/>
            <person name="Jenkins J."/>
            <person name="Shu S."/>
            <person name="Leebens-Mack J."/>
            <person name="Grimwood J."/>
            <person name="Schmutz J."/>
            <person name="Soltis P."/>
            <person name="Soltis D."/>
            <person name="Chen Z.-H."/>
        </authorList>
    </citation>
    <scope>NUCLEOTIDE SEQUENCE</scope>
    <source>
        <strain evidence="9">Whitten #5841</strain>
        <tissue evidence="9">Leaf</tissue>
    </source>
</reference>
<organism evidence="9 10">
    <name type="scientific">Ceratopteris richardii</name>
    <name type="common">Triangle waterfern</name>
    <dbReference type="NCBI Taxonomy" id="49495"/>
    <lineage>
        <taxon>Eukaryota</taxon>
        <taxon>Viridiplantae</taxon>
        <taxon>Streptophyta</taxon>
        <taxon>Embryophyta</taxon>
        <taxon>Tracheophyta</taxon>
        <taxon>Polypodiopsida</taxon>
        <taxon>Polypodiidae</taxon>
        <taxon>Polypodiales</taxon>
        <taxon>Pteridineae</taxon>
        <taxon>Pteridaceae</taxon>
        <taxon>Parkerioideae</taxon>
        <taxon>Ceratopteris</taxon>
    </lineage>
</organism>
<dbReference type="Proteomes" id="UP000825935">
    <property type="component" value="Chromosome 37"/>
</dbReference>
<comment type="caution">
    <text evidence="9">The sequence shown here is derived from an EMBL/GenBank/DDBJ whole genome shotgun (WGS) entry which is preliminary data.</text>
</comment>
<evidence type="ECO:0000256" key="5">
    <source>
        <dbReference type="ARBA" id="ARBA00022989"/>
    </source>
</evidence>
<dbReference type="Pfam" id="PF01490">
    <property type="entry name" value="Aa_trans"/>
    <property type="match status" value="1"/>
</dbReference>
<dbReference type="OrthoDB" id="40134at2759"/>
<evidence type="ECO:0000256" key="3">
    <source>
        <dbReference type="ARBA" id="ARBA00022692"/>
    </source>
</evidence>
<feature type="transmembrane region" description="Helical" evidence="7">
    <location>
        <begin position="298"/>
        <end position="316"/>
    </location>
</feature>
<feature type="domain" description="Amino acid transporter transmembrane" evidence="8">
    <location>
        <begin position="4"/>
        <end position="358"/>
    </location>
</feature>
<dbReference type="AlphaFoldDB" id="A0A8T2Q6D4"/>